<dbReference type="Gene3D" id="3.30.530.20">
    <property type="match status" value="1"/>
</dbReference>
<organism evidence="3">
    <name type="scientific">Nonomuraea gerenzanensis</name>
    <dbReference type="NCBI Taxonomy" id="93944"/>
    <lineage>
        <taxon>Bacteria</taxon>
        <taxon>Bacillati</taxon>
        <taxon>Actinomycetota</taxon>
        <taxon>Actinomycetes</taxon>
        <taxon>Streptosporangiales</taxon>
        <taxon>Streptosporangiaceae</taxon>
        <taxon>Nonomuraea</taxon>
    </lineage>
</organism>
<accession>A0A1M4ED27</accession>
<feature type="region of interest" description="Disordered" evidence="1">
    <location>
        <begin position="287"/>
        <end position="321"/>
    </location>
</feature>
<reference evidence="3" key="1">
    <citation type="submission" date="2016-04" db="EMBL/GenBank/DDBJ databases">
        <authorList>
            <person name="Evans L.H."/>
            <person name="Alamgir A."/>
            <person name="Owens N."/>
            <person name="Weber N.D."/>
            <person name="Virtaneva K."/>
            <person name="Barbian K."/>
            <person name="Babar A."/>
            <person name="Rosenke K."/>
        </authorList>
    </citation>
    <scope>NUCLEOTIDE SEQUENCE</scope>
    <source>
        <strain evidence="3">Nono1</strain>
    </source>
</reference>
<dbReference type="EMBL" id="LT559118">
    <property type="protein sequence ID" value="SBO96483.1"/>
    <property type="molecule type" value="Genomic_DNA"/>
</dbReference>
<evidence type="ECO:0000259" key="2">
    <source>
        <dbReference type="Pfam" id="PF03364"/>
    </source>
</evidence>
<name>A0A1M4ED27_9ACTN</name>
<dbReference type="InterPro" id="IPR005031">
    <property type="entry name" value="COQ10_START"/>
</dbReference>
<proteinExistence type="predicted"/>
<feature type="compositionally biased region" description="Low complexity" evidence="1">
    <location>
        <begin position="307"/>
        <end position="321"/>
    </location>
</feature>
<dbReference type="Pfam" id="PF03364">
    <property type="entry name" value="Polyketide_cyc"/>
    <property type="match status" value="1"/>
</dbReference>
<protein>
    <recommendedName>
        <fullName evidence="2">Coenzyme Q-binding protein COQ10 START domain-containing protein</fullName>
    </recommendedName>
</protein>
<dbReference type="CDD" id="cd07817">
    <property type="entry name" value="SRPBCC_8"/>
    <property type="match status" value="1"/>
</dbReference>
<dbReference type="AlphaFoldDB" id="A0A1M4ED27"/>
<dbReference type="SUPFAM" id="SSF55961">
    <property type="entry name" value="Bet v1-like"/>
    <property type="match status" value="1"/>
</dbReference>
<sequence length="321" mass="34308">MTDRLARALGWTSLALGAAQLAAPRAVTRLCGLDDAPGATTVARLVGARELLHAALLLGARNPAPWAWTRIAGDAMDLTVLGRAAAGRTGAETRKQGDNSKPTSLVCLGSLTRRARALAALGAVAGITALDAACARQGTAKAKGPLQVRATITVNKRREEVYRFWRELENLPTFMVHLDAVRTIDQRRSRWKAKGPIAALEWEAEIIDERAGDLIAWQSVPGTGIATAGLVGFTDGPGGRGTVVDVSLEYGTPGRKLAAAVARMFGEHPEQQLRDDLRRFKQVMETGEVVRSEASPEGHRALRQLRQRPAQPTAQPTGGRA</sequence>
<dbReference type="PANTHER" id="PTHR33824">
    <property type="entry name" value="POLYKETIDE CYCLASE/DEHYDRASE AND LIPID TRANSPORT SUPERFAMILY PROTEIN"/>
    <property type="match status" value="1"/>
</dbReference>
<dbReference type="PANTHER" id="PTHR33824:SF7">
    <property type="entry name" value="POLYKETIDE CYCLASE_DEHYDRASE AND LIPID TRANSPORT SUPERFAMILY PROTEIN"/>
    <property type="match status" value="1"/>
</dbReference>
<gene>
    <name evidence="3" type="ORF">BN4615_P5999</name>
</gene>
<feature type="domain" description="Coenzyme Q-binding protein COQ10 START" evidence="2">
    <location>
        <begin position="157"/>
        <end position="278"/>
    </location>
</feature>
<feature type="compositionally biased region" description="Basic and acidic residues" evidence="1">
    <location>
        <begin position="288"/>
        <end position="300"/>
    </location>
</feature>
<evidence type="ECO:0000256" key="1">
    <source>
        <dbReference type="SAM" id="MobiDB-lite"/>
    </source>
</evidence>
<dbReference type="InterPro" id="IPR023393">
    <property type="entry name" value="START-like_dom_sf"/>
</dbReference>
<evidence type="ECO:0000313" key="3">
    <source>
        <dbReference type="EMBL" id="SBO96483.1"/>
    </source>
</evidence>
<dbReference type="InterPro" id="IPR047137">
    <property type="entry name" value="ORF3"/>
</dbReference>